<dbReference type="EMBL" id="SMOG01000001">
    <property type="protein sequence ID" value="TDF74648.1"/>
    <property type="molecule type" value="Genomic_DNA"/>
</dbReference>
<comment type="caution">
    <text evidence="1">The sequence shown here is derived from an EMBL/GenBank/DDBJ whole genome shotgun (WGS) entry which is preliminary data.</text>
</comment>
<proteinExistence type="predicted"/>
<evidence type="ECO:0000313" key="1">
    <source>
        <dbReference type="EMBL" id="TDF74648.1"/>
    </source>
</evidence>
<organism evidence="1 2">
    <name type="scientific">Candidatus Syntrophosphaera thermopropionivorans</name>
    <dbReference type="NCBI Taxonomy" id="2593015"/>
    <lineage>
        <taxon>Bacteria</taxon>
        <taxon>Pseudomonadati</taxon>
        <taxon>Candidatus Cloacimonadota</taxon>
        <taxon>Candidatus Cloacimonadia</taxon>
        <taxon>Candidatus Cloacimonadales</taxon>
        <taxon>Candidatus Cloacimonadaceae</taxon>
        <taxon>Candidatus Syntrophosphaera</taxon>
    </lineage>
</organism>
<gene>
    <name evidence="1" type="ORF">E0946_00770</name>
</gene>
<accession>A0AC61QL34</accession>
<reference evidence="1" key="1">
    <citation type="submission" date="2019-03" db="EMBL/GenBank/DDBJ databases">
        <title>Candidatus Syntrophosphaera thermopropionivorans: a novel player in syntrophic propionate oxidation during anaerobic digestion.</title>
        <authorList>
            <person name="Dyksma S."/>
        </authorList>
    </citation>
    <scope>NUCLEOTIDE SEQUENCE</scope>
    <source>
        <strain evidence="1">W5</strain>
    </source>
</reference>
<keyword evidence="2" id="KW-1185">Reference proteome</keyword>
<name>A0AC61QL34_9BACT</name>
<sequence>MARYFYTDKGKTLGPVNREQILNLILKDVLSLDSLVMDTRSPRWIKIRDIPELMHFLYESDIQISDWAEEIALSGESDESIPLFFHIPTTRLITLSIVTFGWYELYWLYMNWRFLHYFRKNSSAKAFWLDLINPLGVIRIFQHISNDKELRVQKEERDFTVNGIIWILALLTLFIFASGIINYLTRIPFLVSIFVSFVALTLSLCCIMPIQNYINIANMRFNKKLSAHTFGHYGTIILGILTWIYVLILWIPALF</sequence>
<protein>
    <submittedName>
        <fullName evidence="1">DUF4339 domain-containing protein</fullName>
    </submittedName>
</protein>
<dbReference type="Proteomes" id="UP000294588">
    <property type="component" value="Unassembled WGS sequence"/>
</dbReference>
<evidence type="ECO:0000313" key="2">
    <source>
        <dbReference type="Proteomes" id="UP000294588"/>
    </source>
</evidence>